<name>A0A930VF66_9ACTN</name>
<feature type="domain" description="DUF1918" evidence="1">
    <location>
        <begin position="1"/>
        <end position="58"/>
    </location>
</feature>
<dbReference type="AlphaFoldDB" id="A0A930VF66"/>
<dbReference type="RefSeq" id="WP_194707689.1">
    <property type="nucleotide sequence ID" value="NZ_JADKPN010000009.1"/>
</dbReference>
<dbReference type="Pfam" id="PF08940">
    <property type="entry name" value="DUF1918"/>
    <property type="match status" value="1"/>
</dbReference>
<dbReference type="Proteomes" id="UP000640489">
    <property type="component" value="Unassembled WGS sequence"/>
</dbReference>
<dbReference type="InterPro" id="IPR015035">
    <property type="entry name" value="DUF1918"/>
</dbReference>
<reference evidence="2" key="1">
    <citation type="submission" date="2020-11" db="EMBL/GenBank/DDBJ databases">
        <title>Nocardioides sp. nov., isolated from Soil of Cynanchum wilfordii Hemsley rhizosphere.</title>
        <authorList>
            <person name="Lee J.-S."/>
            <person name="Suh M.K."/>
            <person name="Kim J.-S."/>
        </authorList>
    </citation>
    <scope>NUCLEOTIDE SEQUENCE</scope>
    <source>
        <strain evidence="2">KCTC 19275</strain>
    </source>
</reference>
<dbReference type="EMBL" id="JADKPN010000009">
    <property type="protein sequence ID" value="MBF4764506.1"/>
    <property type="molecule type" value="Genomic_DNA"/>
</dbReference>
<proteinExistence type="predicted"/>
<evidence type="ECO:0000259" key="1">
    <source>
        <dbReference type="Pfam" id="PF08940"/>
    </source>
</evidence>
<dbReference type="SUPFAM" id="SSF50118">
    <property type="entry name" value="Cell growth inhibitor/plasmid maintenance toxic component"/>
    <property type="match status" value="1"/>
</dbReference>
<comment type="caution">
    <text evidence="2">The sequence shown here is derived from an EMBL/GenBank/DDBJ whole genome shotgun (WGS) entry which is preliminary data.</text>
</comment>
<gene>
    <name evidence="2" type="ORF">ISU07_15340</name>
</gene>
<protein>
    <submittedName>
        <fullName evidence="2">DUF1918 domain-containing protein</fullName>
    </submittedName>
</protein>
<sequence>MYAHKGDHIVIRNPRLGGVVRDGEVLEVAHPDGSPPYRVRWSDNGHESFFFPGPDAYIDHGDVPAPSSPDNA</sequence>
<organism evidence="2 3">
    <name type="scientific">Nocardioides islandensis</name>
    <dbReference type="NCBI Taxonomy" id="433663"/>
    <lineage>
        <taxon>Bacteria</taxon>
        <taxon>Bacillati</taxon>
        <taxon>Actinomycetota</taxon>
        <taxon>Actinomycetes</taxon>
        <taxon>Propionibacteriales</taxon>
        <taxon>Nocardioidaceae</taxon>
        <taxon>Nocardioides</taxon>
    </lineage>
</organism>
<evidence type="ECO:0000313" key="2">
    <source>
        <dbReference type="EMBL" id="MBF4764506.1"/>
    </source>
</evidence>
<keyword evidence="3" id="KW-1185">Reference proteome</keyword>
<evidence type="ECO:0000313" key="3">
    <source>
        <dbReference type="Proteomes" id="UP000640489"/>
    </source>
</evidence>
<dbReference type="Gene3D" id="2.30.30.440">
    <property type="entry name" value="Domain of unknown function DUF1918"/>
    <property type="match status" value="1"/>
</dbReference>
<accession>A0A930VF66</accession>